<feature type="region of interest" description="Disordered" evidence="1">
    <location>
        <begin position="31"/>
        <end position="52"/>
    </location>
</feature>
<evidence type="ECO:0000313" key="3">
    <source>
        <dbReference type="Proteomes" id="UP000825935"/>
    </source>
</evidence>
<reference evidence="2" key="1">
    <citation type="submission" date="2021-08" db="EMBL/GenBank/DDBJ databases">
        <title>WGS assembly of Ceratopteris richardii.</title>
        <authorList>
            <person name="Marchant D.B."/>
            <person name="Chen G."/>
            <person name="Jenkins J."/>
            <person name="Shu S."/>
            <person name="Leebens-Mack J."/>
            <person name="Grimwood J."/>
            <person name="Schmutz J."/>
            <person name="Soltis P."/>
            <person name="Soltis D."/>
            <person name="Chen Z.-H."/>
        </authorList>
    </citation>
    <scope>NUCLEOTIDE SEQUENCE</scope>
    <source>
        <strain evidence="2">Whitten #5841</strain>
        <tissue evidence="2">Leaf</tissue>
    </source>
</reference>
<evidence type="ECO:0000256" key="1">
    <source>
        <dbReference type="SAM" id="MobiDB-lite"/>
    </source>
</evidence>
<dbReference type="OrthoDB" id="414945at2759"/>
<dbReference type="EMBL" id="CM035442">
    <property type="protein sequence ID" value="KAH7280390.1"/>
    <property type="molecule type" value="Genomic_DNA"/>
</dbReference>
<keyword evidence="3" id="KW-1185">Reference proteome</keyword>
<proteinExistence type="predicted"/>
<dbReference type="CDD" id="cd09272">
    <property type="entry name" value="RNase_HI_RT_Ty1"/>
    <property type="match status" value="1"/>
</dbReference>
<gene>
    <name evidence="2" type="ORF">KP509_37G065200</name>
</gene>
<sequence>MHNPSLSHWHSLKRCIRYLKYTQSFGLRFQRDGRTRRGGGGGGGGGGLDSRKSTIGGVFVLAGVAVAWPSKMQSSVALSSVEAEYVALALTAKEGL</sequence>
<protein>
    <submittedName>
        <fullName evidence="2">Uncharacterized protein</fullName>
    </submittedName>
</protein>
<name>A0A8T2Q9T2_CERRI</name>
<organism evidence="2 3">
    <name type="scientific">Ceratopteris richardii</name>
    <name type="common">Triangle waterfern</name>
    <dbReference type="NCBI Taxonomy" id="49495"/>
    <lineage>
        <taxon>Eukaryota</taxon>
        <taxon>Viridiplantae</taxon>
        <taxon>Streptophyta</taxon>
        <taxon>Embryophyta</taxon>
        <taxon>Tracheophyta</taxon>
        <taxon>Polypodiopsida</taxon>
        <taxon>Polypodiidae</taxon>
        <taxon>Polypodiales</taxon>
        <taxon>Pteridineae</taxon>
        <taxon>Pteridaceae</taxon>
        <taxon>Parkerioideae</taxon>
        <taxon>Ceratopteris</taxon>
    </lineage>
</organism>
<dbReference type="OMA" id="AVAWPSK"/>
<dbReference type="AlphaFoldDB" id="A0A8T2Q9T2"/>
<feature type="compositionally biased region" description="Gly residues" evidence="1">
    <location>
        <begin position="38"/>
        <end position="48"/>
    </location>
</feature>
<dbReference type="PANTHER" id="PTHR11439">
    <property type="entry name" value="GAG-POL-RELATED RETROTRANSPOSON"/>
    <property type="match status" value="1"/>
</dbReference>
<evidence type="ECO:0000313" key="2">
    <source>
        <dbReference type="EMBL" id="KAH7280390.1"/>
    </source>
</evidence>
<dbReference type="PANTHER" id="PTHR11439:SF483">
    <property type="entry name" value="PEPTIDE SYNTHASE GLIP-LIKE, PUTATIVE (AFU_ORTHOLOGUE AFUA_3G12920)-RELATED"/>
    <property type="match status" value="1"/>
</dbReference>
<accession>A0A8T2Q9T2</accession>
<comment type="caution">
    <text evidence="2">The sequence shown here is derived from an EMBL/GenBank/DDBJ whole genome shotgun (WGS) entry which is preliminary data.</text>
</comment>
<dbReference type="Proteomes" id="UP000825935">
    <property type="component" value="Chromosome 37"/>
</dbReference>